<dbReference type="PANTHER" id="PTHR36437">
    <property type="entry name" value="GLYOXALASE/BLEOMYCIN RESISTANCE PROTEIN/DIOXYGENASE"/>
    <property type="match status" value="1"/>
</dbReference>
<dbReference type="PROSITE" id="PS51819">
    <property type="entry name" value="VOC"/>
    <property type="match status" value="1"/>
</dbReference>
<feature type="domain" description="VOC" evidence="1">
    <location>
        <begin position="2"/>
        <end position="117"/>
    </location>
</feature>
<dbReference type="RefSeq" id="WP_005001066.1">
    <property type="nucleotide sequence ID" value="NZ_CH672427.1"/>
</dbReference>
<dbReference type="Gene3D" id="3.10.180.10">
    <property type="entry name" value="2,3-Dihydroxybiphenyl 1,2-Dioxygenase, domain 1"/>
    <property type="match status" value="1"/>
</dbReference>
<dbReference type="eggNOG" id="COG0346">
    <property type="taxonomic scope" value="Bacteria"/>
</dbReference>
<reference evidence="2 3" key="1">
    <citation type="submission" date="2006-02" db="EMBL/GenBank/DDBJ databases">
        <authorList>
            <person name="Waterbury J."/>
            <person name="Ferriera S."/>
            <person name="Johnson J."/>
            <person name="Kravitz S."/>
            <person name="Halpern A."/>
            <person name="Remington K."/>
            <person name="Beeson K."/>
            <person name="Tran B."/>
            <person name="Rogers Y.-H."/>
            <person name="Friedman R."/>
            <person name="Venter J.C."/>
        </authorList>
    </citation>
    <scope>NUCLEOTIDE SEQUENCE [LARGE SCALE GENOMIC DNA]</scope>
    <source>
        <strain evidence="2 3">Nb-231</strain>
    </source>
</reference>
<gene>
    <name evidence="2" type="ORF">NB231_07547</name>
</gene>
<dbReference type="OrthoDB" id="9794917at2"/>
<dbReference type="AlphaFoldDB" id="A4BTA4"/>
<dbReference type="InterPro" id="IPR029068">
    <property type="entry name" value="Glyas_Bleomycin-R_OHBP_Dase"/>
</dbReference>
<evidence type="ECO:0000313" key="2">
    <source>
        <dbReference type="EMBL" id="EAR21006.1"/>
    </source>
</evidence>
<dbReference type="EMBL" id="AAOF01000013">
    <property type="protein sequence ID" value="EAR21006.1"/>
    <property type="molecule type" value="Genomic_DNA"/>
</dbReference>
<keyword evidence="3" id="KW-1185">Reference proteome</keyword>
<proteinExistence type="predicted"/>
<dbReference type="STRING" id="314278.NB231_07547"/>
<dbReference type="Pfam" id="PF00903">
    <property type="entry name" value="Glyoxalase"/>
    <property type="match status" value="1"/>
</dbReference>
<dbReference type="Proteomes" id="UP000003374">
    <property type="component" value="Unassembled WGS sequence"/>
</dbReference>
<comment type="caution">
    <text evidence="2">The sequence shown here is derived from an EMBL/GenBank/DDBJ whole genome shotgun (WGS) entry which is preliminary data.</text>
</comment>
<dbReference type="InterPro" id="IPR037523">
    <property type="entry name" value="VOC_core"/>
</dbReference>
<dbReference type="SUPFAM" id="SSF54593">
    <property type="entry name" value="Glyoxalase/Bleomycin resistance protein/Dihydroxybiphenyl dioxygenase"/>
    <property type="match status" value="1"/>
</dbReference>
<organism evidence="2 3">
    <name type="scientific">Nitrococcus mobilis Nb-231</name>
    <dbReference type="NCBI Taxonomy" id="314278"/>
    <lineage>
        <taxon>Bacteria</taxon>
        <taxon>Pseudomonadati</taxon>
        <taxon>Pseudomonadota</taxon>
        <taxon>Gammaproteobacteria</taxon>
        <taxon>Chromatiales</taxon>
        <taxon>Ectothiorhodospiraceae</taxon>
        <taxon>Nitrococcus</taxon>
    </lineage>
</organism>
<sequence length="126" mass="14290">MHIDTVSIPVADQFRAKMFYEEVLGFRVVRDCPLRSGARWLQLAPPGSFTCISLVTWHEQLRPGCQQGLVLGTEDIETDYDILRSRGLDMSEIYTFPWGQFASFSDPDGNGWVLAQAESGPYLRYP</sequence>
<protein>
    <recommendedName>
        <fullName evidence="1">VOC domain-containing protein</fullName>
    </recommendedName>
</protein>
<name>A4BTA4_9GAMM</name>
<evidence type="ECO:0000259" key="1">
    <source>
        <dbReference type="PROSITE" id="PS51819"/>
    </source>
</evidence>
<dbReference type="HOGENOM" id="CLU_046006_10_4_6"/>
<dbReference type="PANTHER" id="PTHR36437:SF2">
    <property type="entry name" value="GLYOXALASE_BLEOMYCIN RESISTANCE PROTEIN_DIOXYGENASE"/>
    <property type="match status" value="1"/>
</dbReference>
<accession>A4BTA4</accession>
<evidence type="ECO:0000313" key="3">
    <source>
        <dbReference type="Proteomes" id="UP000003374"/>
    </source>
</evidence>
<dbReference type="InterPro" id="IPR004360">
    <property type="entry name" value="Glyas_Fos-R_dOase_dom"/>
</dbReference>